<feature type="compositionally biased region" description="Low complexity" evidence="1">
    <location>
        <begin position="81"/>
        <end position="94"/>
    </location>
</feature>
<dbReference type="AlphaFoldDB" id="A0A401GV26"/>
<protein>
    <submittedName>
        <fullName evidence="2">Uncharacterized protein</fullName>
    </submittedName>
</protein>
<reference evidence="2 3" key="1">
    <citation type="journal article" date="2018" name="Sci. Rep.">
        <title>Genome sequence of the cauliflower mushroom Sparassis crispa (Hanabiratake) and its association with beneficial usage.</title>
        <authorList>
            <person name="Kiyama R."/>
            <person name="Furutani Y."/>
            <person name="Kawaguchi K."/>
            <person name="Nakanishi T."/>
        </authorList>
    </citation>
    <scope>NUCLEOTIDE SEQUENCE [LARGE SCALE GENOMIC DNA]</scope>
</reference>
<gene>
    <name evidence="2" type="ORF">SCP_0805640</name>
</gene>
<evidence type="ECO:0000256" key="1">
    <source>
        <dbReference type="SAM" id="MobiDB-lite"/>
    </source>
</evidence>
<feature type="compositionally biased region" description="Basic and acidic residues" evidence="1">
    <location>
        <begin position="49"/>
        <end position="61"/>
    </location>
</feature>
<dbReference type="RefSeq" id="XP_027616953.1">
    <property type="nucleotide sequence ID" value="XM_027761152.1"/>
</dbReference>
<dbReference type="EMBL" id="BFAD01000008">
    <property type="protein sequence ID" value="GBE86040.1"/>
    <property type="molecule type" value="Genomic_DNA"/>
</dbReference>
<dbReference type="GeneID" id="38782957"/>
<evidence type="ECO:0000313" key="3">
    <source>
        <dbReference type="Proteomes" id="UP000287166"/>
    </source>
</evidence>
<dbReference type="Proteomes" id="UP000287166">
    <property type="component" value="Unassembled WGS sequence"/>
</dbReference>
<evidence type="ECO:0000313" key="2">
    <source>
        <dbReference type="EMBL" id="GBE86040.1"/>
    </source>
</evidence>
<sequence length="101" mass="10497">MSHPTAPMDLSALLAHPPSPSTTHPASNVYDGPPPLSCAIEQPTSTAPADHDAVPRHRAQDTPEAAAPVYDSAQLLPHPPLSTLSTPLSSIPPLQIQCPDS</sequence>
<name>A0A401GV26_9APHY</name>
<proteinExistence type="predicted"/>
<accession>A0A401GV26</accession>
<keyword evidence="3" id="KW-1185">Reference proteome</keyword>
<organism evidence="2 3">
    <name type="scientific">Sparassis crispa</name>
    <dbReference type="NCBI Taxonomy" id="139825"/>
    <lineage>
        <taxon>Eukaryota</taxon>
        <taxon>Fungi</taxon>
        <taxon>Dikarya</taxon>
        <taxon>Basidiomycota</taxon>
        <taxon>Agaricomycotina</taxon>
        <taxon>Agaricomycetes</taxon>
        <taxon>Polyporales</taxon>
        <taxon>Sparassidaceae</taxon>
        <taxon>Sparassis</taxon>
    </lineage>
</organism>
<dbReference type="InParanoid" id="A0A401GV26"/>
<comment type="caution">
    <text evidence="2">The sequence shown here is derived from an EMBL/GenBank/DDBJ whole genome shotgun (WGS) entry which is preliminary data.</text>
</comment>
<feature type="region of interest" description="Disordered" evidence="1">
    <location>
        <begin position="1"/>
        <end position="101"/>
    </location>
</feature>